<dbReference type="Gene3D" id="3.40.50.620">
    <property type="entry name" value="HUPs"/>
    <property type="match status" value="1"/>
</dbReference>
<evidence type="ECO:0000256" key="5">
    <source>
        <dbReference type="ARBA" id="ARBA00022917"/>
    </source>
</evidence>
<dbReference type="SUPFAM" id="SSF52374">
    <property type="entry name" value="Nucleotidylyl transferase"/>
    <property type="match status" value="1"/>
</dbReference>
<comment type="subunit">
    <text evidence="8">Homodimer.</text>
</comment>
<evidence type="ECO:0000256" key="3">
    <source>
        <dbReference type="ARBA" id="ARBA00022741"/>
    </source>
</evidence>
<dbReference type="RefSeq" id="WP_249281861.1">
    <property type="nucleotide sequence ID" value="NZ_JACRST010000001.1"/>
</dbReference>
<accession>A0A926I2W6</accession>
<keyword evidence="8" id="KW-0963">Cytoplasm</keyword>
<keyword evidence="3 8" id="KW-0547">Nucleotide-binding</keyword>
<comment type="caution">
    <text evidence="8">Lacks conserved residue(s) required for the propagation of feature annotation.</text>
</comment>
<name>A0A926I2W6_9FIRM</name>
<dbReference type="AlphaFoldDB" id="A0A926I2W6"/>
<sequence>MEDTKNVAQPERKKVIFSGIQPTGVMTLGNYLGAVKNWVQLQEDYNCIYCIVNMHAITVRQDPKALRQNTLEAYALLLACGIDPEKSIAFIQSHVTTHAELNWVLACSTQFGELSRMTQFKDKAKRYPENVNAGLFTYPVLMVADILLYQAHLVPVGIDQKQHLELTRDVAARFNNAYGNTFVIPEPYIPDQAHGAKIMSLADPTKKMSKSDDNANAFISILDKPEVIVKKFKRAVTDSEAEVCYREGKDGINNLMTIYSAVTGADFAAIEREFSGRGYGDFKTAVGEAVAEHLRPVRENFDRLMADKAYLESCYKRGAEMAECISRRTMDKVYKKIGFLPK</sequence>
<evidence type="ECO:0000313" key="11">
    <source>
        <dbReference type="Proteomes" id="UP000653127"/>
    </source>
</evidence>
<dbReference type="CDD" id="cd00806">
    <property type="entry name" value="TrpRS_core"/>
    <property type="match status" value="1"/>
</dbReference>
<gene>
    <name evidence="8 10" type="primary">trpS</name>
    <name evidence="10" type="ORF">H8711_02040</name>
</gene>
<evidence type="ECO:0000256" key="9">
    <source>
        <dbReference type="RuleBase" id="RU363036"/>
    </source>
</evidence>
<organism evidence="10 11">
    <name type="scientific">Ligaoa zhengdingensis</name>
    <dbReference type="NCBI Taxonomy" id="2763658"/>
    <lineage>
        <taxon>Bacteria</taxon>
        <taxon>Bacillati</taxon>
        <taxon>Bacillota</taxon>
        <taxon>Clostridia</taxon>
        <taxon>Eubacteriales</taxon>
        <taxon>Oscillospiraceae</taxon>
        <taxon>Ligaoa</taxon>
    </lineage>
</organism>
<comment type="similarity">
    <text evidence="1 8 9">Belongs to the class-I aminoacyl-tRNA synthetase family.</text>
</comment>
<dbReference type="InterPro" id="IPR014729">
    <property type="entry name" value="Rossmann-like_a/b/a_fold"/>
</dbReference>
<dbReference type="FunFam" id="3.40.50.620:FF:000082">
    <property type="entry name" value="MSW1p Mitochondrial tryptophanyl-tRNA synthetase"/>
    <property type="match status" value="1"/>
</dbReference>
<evidence type="ECO:0000256" key="7">
    <source>
        <dbReference type="ARBA" id="ARBA00049929"/>
    </source>
</evidence>
<dbReference type="Gene3D" id="1.10.240.10">
    <property type="entry name" value="Tyrosyl-Transfer RNA Synthetase"/>
    <property type="match status" value="1"/>
</dbReference>
<evidence type="ECO:0000256" key="8">
    <source>
        <dbReference type="HAMAP-Rule" id="MF_00140"/>
    </source>
</evidence>
<evidence type="ECO:0000256" key="6">
    <source>
        <dbReference type="ARBA" id="ARBA00023146"/>
    </source>
</evidence>
<dbReference type="Proteomes" id="UP000653127">
    <property type="component" value="Unassembled WGS sequence"/>
</dbReference>
<dbReference type="HAMAP" id="MF_00140_B">
    <property type="entry name" value="Trp_tRNA_synth_B"/>
    <property type="match status" value="1"/>
</dbReference>
<dbReference type="GO" id="GO:0004830">
    <property type="term" value="F:tryptophan-tRNA ligase activity"/>
    <property type="evidence" value="ECO:0007669"/>
    <property type="project" value="UniProtKB-UniRule"/>
</dbReference>
<keyword evidence="11" id="KW-1185">Reference proteome</keyword>
<comment type="catalytic activity">
    <reaction evidence="7 8">
        <text>tRNA(Trp) + L-tryptophan + ATP = L-tryptophyl-tRNA(Trp) + AMP + diphosphate + H(+)</text>
        <dbReference type="Rhea" id="RHEA:24080"/>
        <dbReference type="Rhea" id="RHEA-COMP:9671"/>
        <dbReference type="Rhea" id="RHEA-COMP:9705"/>
        <dbReference type="ChEBI" id="CHEBI:15378"/>
        <dbReference type="ChEBI" id="CHEBI:30616"/>
        <dbReference type="ChEBI" id="CHEBI:33019"/>
        <dbReference type="ChEBI" id="CHEBI:57912"/>
        <dbReference type="ChEBI" id="CHEBI:78442"/>
        <dbReference type="ChEBI" id="CHEBI:78535"/>
        <dbReference type="ChEBI" id="CHEBI:456215"/>
        <dbReference type="EC" id="6.1.1.2"/>
    </reaction>
</comment>
<dbReference type="PANTHER" id="PTHR43766:SF1">
    <property type="entry name" value="TRYPTOPHAN--TRNA LIGASE, MITOCHONDRIAL"/>
    <property type="match status" value="1"/>
</dbReference>
<evidence type="ECO:0000256" key="4">
    <source>
        <dbReference type="ARBA" id="ARBA00022840"/>
    </source>
</evidence>
<dbReference type="Pfam" id="PF00579">
    <property type="entry name" value="tRNA-synt_1b"/>
    <property type="match status" value="1"/>
</dbReference>
<dbReference type="PANTHER" id="PTHR43766">
    <property type="entry name" value="TRYPTOPHAN--TRNA LIGASE, MITOCHONDRIAL"/>
    <property type="match status" value="1"/>
</dbReference>
<feature type="binding site" evidence="8">
    <location>
        <position position="198"/>
    </location>
    <ligand>
        <name>ATP</name>
        <dbReference type="ChEBI" id="CHEBI:30616"/>
    </ligand>
</feature>
<dbReference type="NCBIfam" id="TIGR00233">
    <property type="entry name" value="trpS"/>
    <property type="match status" value="1"/>
</dbReference>
<feature type="binding site" evidence="8">
    <location>
        <begin position="157"/>
        <end position="159"/>
    </location>
    <ligand>
        <name>ATP</name>
        <dbReference type="ChEBI" id="CHEBI:30616"/>
    </ligand>
</feature>
<dbReference type="GO" id="GO:0006436">
    <property type="term" value="P:tryptophanyl-tRNA aminoacylation"/>
    <property type="evidence" value="ECO:0007669"/>
    <property type="project" value="UniProtKB-UniRule"/>
</dbReference>
<proteinExistence type="inferred from homology"/>
<dbReference type="InterPro" id="IPR002306">
    <property type="entry name" value="Trp-tRNA-ligase"/>
</dbReference>
<dbReference type="InterPro" id="IPR050203">
    <property type="entry name" value="Trp-tRNA_synthetase"/>
</dbReference>
<feature type="binding site" evidence="8">
    <location>
        <begin position="29"/>
        <end position="30"/>
    </location>
    <ligand>
        <name>ATP</name>
        <dbReference type="ChEBI" id="CHEBI:30616"/>
    </ligand>
</feature>
<keyword evidence="2 8" id="KW-0436">Ligase</keyword>
<evidence type="ECO:0000313" key="10">
    <source>
        <dbReference type="EMBL" id="MBC8545719.1"/>
    </source>
</evidence>
<dbReference type="InterPro" id="IPR001412">
    <property type="entry name" value="aa-tRNA-synth_I_CS"/>
</dbReference>
<dbReference type="PRINTS" id="PR01039">
    <property type="entry name" value="TRNASYNTHTRP"/>
</dbReference>
<dbReference type="GO" id="GO:0005829">
    <property type="term" value="C:cytosol"/>
    <property type="evidence" value="ECO:0007669"/>
    <property type="project" value="TreeGrafter"/>
</dbReference>
<dbReference type="EMBL" id="JACRST010000001">
    <property type="protein sequence ID" value="MBC8545719.1"/>
    <property type="molecule type" value="Genomic_DNA"/>
</dbReference>
<dbReference type="EC" id="6.1.1.2" evidence="8"/>
<keyword evidence="4 8" id="KW-0067">ATP-binding</keyword>
<protein>
    <recommendedName>
        <fullName evidence="8">Tryptophan--tRNA ligase</fullName>
        <ecNumber evidence="8">6.1.1.2</ecNumber>
    </recommendedName>
    <alternativeName>
        <fullName evidence="8">Tryptophanyl-tRNA synthetase</fullName>
        <shortName evidence="8">TrpRS</shortName>
    </alternativeName>
</protein>
<dbReference type="FunFam" id="1.10.240.10:FF:000002">
    <property type="entry name" value="Tryptophan--tRNA ligase"/>
    <property type="match status" value="1"/>
</dbReference>
<feature type="binding site" evidence="8">
    <location>
        <position position="145"/>
    </location>
    <ligand>
        <name>L-tryptophan</name>
        <dbReference type="ChEBI" id="CHEBI:57912"/>
    </ligand>
</feature>
<keyword evidence="6 8" id="KW-0030">Aminoacyl-tRNA synthetase</keyword>
<feature type="binding site" evidence="8">
    <location>
        <begin position="207"/>
        <end position="211"/>
    </location>
    <ligand>
        <name>ATP</name>
        <dbReference type="ChEBI" id="CHEBI:30616"/>
    </ligand>
</feature>
<evidence type="ECO:0000256" key="2">
    <source>
        <dbReference type="ARBA" id="ARBA00022598"/>
    </source>
</evidence>
<comment type="subcellular location">
    <subcellularLocation>
        <location evidence="8">Cytoplasm</location>
    </subcellularLocation>
</comment>
<comment type="caution">
    <text evidence="10">The sequence shown here is derived from an EMBL/GenBank/DDBJ whole genome shotgun (WGS) entry which is preliminary data.</text>
</comment>
<feature type="short sequence motif" description="'KMSKS' region" evidence="8">
    <location>
        <begin position="207"/>
        <end position="211"/>
    </location>
</feature>
<comment type="function">
    <text evidence="8">Catalyzes the attachment of tryptophan to tRNA(Trp).</text>
</comment>
<reference evidence="10" key="1">
    <citation type="submission" date="2020-08" db="EMBL/GenBank/DDBJ databases">
        <title>Genome public.</title>
        <authorList>
            <person name="Liu C."/>
            <person name="Sun Q."/>
        </authorList>
    </citation>
    <scope>NUCLEOTIDE SEQUENCE</scope>
    <source>
        <strain evidence="10">NSJ-31</strain>
    </source>
</reference>
<evidence type="ECO:0000256" key="1">
    <source>
        <dbReference type="ARBA" id="ARBA00005594"/>
    </source>
</evidence>
<keyword evidence="5 8" id="KW-0648">Protein biosynthesis</keyword>
<dbReference type="GO" id="GO:0005524">
    <property type="term" value="F:ATP binding"/>
    <property type="evidence" value="ECO:0007669"/>
    <property type="project" value="UniProtKB-UniRule"/>
</dbReference>
<dbReference type="PROSITE" id="PS00178">
    <property type="entry name" value="AA_TRNA_LIGASE_I"/>
    <property type="match status" value="1"/>
</dbReference>
<feature type="binding site" evidence="8">
    <location>
        <begin position="21"/>
        <end position="23"/>
    </location>
    <ligand>
        <name>ATP</name>
        <dbReference type="ChEBI" id="CHEBI:30616"/>
    </ligand>
</feature>
<dbReference type="InterPro" id="IPR002305">
    <property type="entry name" value="aa-tRNA-synth_Ic"/>
</dbReference>
<dbReference type="InterPro" id="IPR024109">
    <property type="entry name" value="Trp-tRNA-ligase_bac-type"/>
</dbReference>